<dbReference type="RefSeq" id="XP_006691095.1">
    <property type="nucleotide sequence ID" value="XM_006691032.1"/>
</dbReference>
<dbReference type="HOGENOM" id="CLU_016508_1_1_1"/>
<dbReference type="KEGG" id="cthr:CTHT_0005610"/>
<dbReference type="Gene3D" id="2.60.120.200">
    <property type="match status" value="1"/>
</dbReference>
<dbReference type="SUPFAM" id="SSF75005">
    <property type="entry name" value="Arabinanase/levansucrase/invertase"/>
    <property type="match status" value="1"/>
</dbReference>
<sequence>MLTSTLFLGLLAVAAGRALPGVQRSRSQDTFENPILYEDFPDNDISLGPDGAYYFSASNFHYSPGAPILRSYDLVDWEFVGHSIPRLEFGDGYDLPPSGQRAYRGGTWASTLRYRKSNGLWYWIGCTNFWNTWIYTAPAPEGPWTRRVWLGNEVCYYDLGLLIDDDDTMYVVYTVDGGRQVNVTQLSADGLSPVRSQGVLWPEQVGVDSVEGNRLYKINGTYYILNDRPGSTAYVWKSSSPWGPYEGKPLADNVPGPVPGGGAPHQGSLIPTPSGDWYFMSFTWAFPSGRLPVLAPIEWQADGFPTLITVNGTWGKTYPRPRGLPAKPLRFPWTRTYTFSNKTSTSLPPTLEWNHNPDISSFSITNNALVLRTATVTNDLYSARNTLTHRVHGEYPKATLKLDVRGMKAGDRAGLAAFRDQSSYVAVEKTSDGGYEIVGLFGTVLDEWGSGATLDLGREVERVKVSVGKKGEVWFRLSMDARPNGTRQAKFEWSLNGKKFTALKETYELYTGWPFFLGYRFGIFNYATKALGGEVKVLEFKTE</sequence>
<dbReference type="EMBL" id="GL988032">
    <property type="protein sequence ID" value="EGS23853.1"/>
    <property type="molecule type" value="Genomic_DNA"/>
</dbReference>
<evidence type="ECO:0000256" key="4">
    <source>
        <dbReference type="RuleBase" id="RU361187"/>
    </source>
</evidence>
<dbReference type="OrthoDB" id="2139957at2759"/>
<evidence type="ECO:0000259" key="6">
    <source>
        <dbReference type="Pfam" id="PF17851"/>
    </source>
</evidence>
<evidence type="ECO:0000256" key="3">
    <source>
        <dbReference type="ARBA" id="ARBA00023295"/>
    </source>
</evidence>
<gene>
    <name evidence="7" type="ORF">CTHT_0005610</name>
</gene>
<dbReference type="InterPro" id="IPR006710">
    <property type="entry name" value="Glyco_hydro_43"/>
</dbReference>
<evidence type="ECO:0000256" key="5">
    <source>
        <dbReference type="SAM" id="SignalP"/>
    </source>
</evidence>
<keyword evidence="2 4" id="KW-0378">Hydrolase</keyword>
<comment type="similarity">
    <text evidence="1 4">Belongs to the glycosyl hydrolase 43 family.</text>
</comment>
<accession>G0RY67</accession>
<dbReference type="SUPFAM" id="SSF49899">
    <property type="entry name" value="Concanavalin A-like lectins/glucanases"/>
    <property type="match status" value="1"/>
</dbReference>
<keyword evidence="5" id="KW-0732">Signal</keyword>
<dbReference type="InterPro" id="IPR041542">
    <property type="entry name" value="GH43_C2"/>
</dbReference>
<feature type="domain" description="Beta-xylosidase C-terminal Concanavalin A-like" evidence="6">
    <location>
        <begin position="344"/>
        <end position="535"/>
    </location>
</feature>
<dbReference type="PANTHER" id="PTHR42812">
    <property type="entry name" value="BETA-XYLOSIDASE"/>
    <property type="match status" value="1"/>
</dbReference>
<dbReference type="GO" id="GO:0004553">
    <property type="term" value="F:hydrolase activity, hydrolyzing O-glycosyl compounds"/>
    <property type="evidence" value="ECO:0007669"/>
    <property type="project" value="InterPro"/>
</dbReference>
<dbReference type="InterPro" id="IPR013320">
    <property type="entry name" value="ConA-like_dom_sf"/>
</dbReference>
<feature type="signal peptide" evidence="5">
    <location>
        <begin position="1"/>
        <end position="18"/>
    </location>
</feature>
<feature type="chain" id="PRO_5003408628" evidence="5">
    <location>
        <begin position="19"/>
        <end position="543"/>
    </location>
</feature>
<dbReference type="Gene3D" id="2.115.10.20">
    <property type="entry name" value="Glycosyl hydrolase domain, family 43"/>
    <property type="match status" value="1"/>
</dbReference>
<dbReference type="Proteomes" id="UP000008066">
    <property type="component" value="Unassembled WGS sequence"/>
</dbReference>
<name>G0RY67_CHATD</name>
<dbReference type="GO" id="GO:0005975">
    <property type="term" value="P:carbohydrate metabolic process"/>
    <property type="evidence" value="ECO:0007669"/>
    <property type="project" value="InterPro"/>
</dbReference>
<reference evidence="7 8" key="1">
    <citation type="journal article" date="2011" name="Cell">
        <title>Insight into structure and assembly of the nuclear pore complex by utilizing the genome of a eukaryotic thermophile.</title>
        <authorList>
            <person name="Amlacher S."/>
            <person name="Sarges P."/>
            <person name="Flemming D."/>
            <person name="van Noort V."/>
            <person name="Kunze R."/>
            <person name="Devos D.P."/>
            <person name="Arumugam M."/>
            <person name="Bork P."/>
            <person name="Hurt E."/>
        </authorList>
    </citation>
    <scope>NUCLEOTIDE SEQUENCE [LARGE SCALE GENOMIC DNA]</scope>
    <source>
        <strain evidence="8">DSM 1495 / CBS 144.50 / IMI 039719</strain>
    </source>
</reference>
<dbReference type="AlphaFoldDB" id="G0RY67"/>
<organism evidence="8">
    <name type="scientific">Chaetomium thermophilum (strain DSM 1495 / CBS 144.50 / IMI 039719)</name>
    <name type="common">Thermochaetoides thermophila</name>
    <dbReference type="NCBI Taxonomy" id="759272"/>
    <lineage>
        <taxon>Eukaryota</taxon>
        <taxon>Fungi</taxon>
        <taxon>Dikarya</taxon>
        <taxon>Ascomycota</taxon>
        <taxon>Pezizomycotina</taxon>
        <taxon>Sordariomycetes</taxon>
        <taxon>Sordariomycetidae</taxon>
        <taxon>Sordariales</taxon>
        <taxon>Chaetomiaceae</taxon>
        <taxon>Thermochaetoides</taxon>
    </lineage>
</organism>
<dbReference type="GeneID" id="18254599"/>
<dbReference type="InterPro" id="IPR023296">
    <property type="entry name" value="Glyco_hydro_beta-prop_sf"/>
</dbReference>
<evidence type="ECO:0000256" key="2">
    <source>
        <dbReference type="ARBA" id="ARBA00022801"/>
    </source>
</evidence>
<dbReference type="Pfam" id="PF17851">
    <property type="entry name" value="GH43_C2"/>
    <property type="match status" value="1"/>
</dbReference>
<keyword evidence="3 4" id="KW-0326">Glycosidase</keyword>
<keyword evidence="8" id="KW-1185">Reference proteome</keyword>
<evidence type="ECO:0000313" key="8">
    <source>
        <dbReference type="Proteomes" id="UP000008066"/>
    </source>
</evidence>
<dbReference type="CDD" id="cd09001">
    <property type="entry name" value="GH43_FsAxh1-like"/>
    <property type="match status" value="1"/>
</dbReference>
<dbReference type="OMA" id="HDHTLFF"/>
<evidence type="ECO:0000256" key="1">
    <source>
        <dbReference type="ARBA" id="ARBA00009865"/>
    </source>
</evidence>
<dbReference type="eggNOG" id="ENOG502RT0S">
    <property type="taxonomic scope" value="Eukaryota"/>
</dbReference>
<dbReference type="InterPro" id="IPR051795">
    <property type="entry name" value="Glycosyl_Hydrlase_43"/>
</dbReference>
<evidence type="ECO:0000313" key="7">
    <source>
        <dbReference type="EMBL" id="EGS23853.1"/>
    </source>
</evidence>
<proteinExistence type="inferred from homology"/>
<dbReference type="PANTHER" id="PTHR42812:SF15">
    <property type="entry name" value="HYDROLASE, PUTATIVE (AFU_ORTHOLOGUE AFUA_2G00930)-RELATED"/>
    <property type="match status" value="1"/>
</dbReference>
<protein>
    <submittedName>
        <fullName evidence="7">Hydrolase-like protein</fullName>
    </submittedName>
</protein>
<dbReference type="STRING" id="759272.G0RY67"/>
<dbReference type="Pfam" id="PF04616">
    <property type="entry name" value="Glyco_hydro_43"/>
    <property type="match status" value="1"/>
</dbReference>